<reference evidence="2 3" key="1">
    <citation type="submission" date="2018-04" db="EMBL/GenBank/DDBJ databases">
        <title>Massilia violaceinigra sp. nov., a novel purple-pigmented bacterium isolated from Tianshan glacier, Xinjiang, China.</title>
        <authorList>
            <person name="Wang H."/>
        </authorList>
    </citation>
    <scope>NUCLEOTIDE SEQUENCE [LARGE SCALE GENOMIC DNA]</scope>
    <source>
        <strain evidence="2 3">B448-2</strain>
    </source>
</reference>
<accession>A0A2U2HIT9</accession>
<feature type="transmembrane region" description="Helical" evidence="1">
    <location>
        <begin position="22"/>
        <end position="44"/>
    </location>
</feature>
<dbReference type="Pfam" id="PF05656">
    <property type="entry name" value="DUF805"/>
    <property type="match status" value="1"/>
</dbReference>
<evidence type="ECO:0000256" key="1">
    <source>
        <dbReference type="SAM" id="Phobius"/>
    </source>
</evidence>
<protein>
    <submittedName>
        <fullName evidence="2">DUF805 domain-containing protein</fullName>
    </submittedName>
</protein>
<keyword evidence="1" id="KW-0472">Membrane</keyword>
<evidence type="ECO:0000313" key="2">
    <source>
        <dbReference type="EMBL" id="PWF46678.1"/>
    </source>
</evidence>
<gene>
    <name evidence="2" type="ORF">C7C56_015665</name>
</gene>
<sequence>MAGLSGDYEIYRPKIFALRGRIGRFHFVAYLVVVAFLLSLAVVAEPSLLDPVASLFLRSALHTWMGQAVVGAPFLLLALAGAWRRLADLGHSGWYGLLLLVPVVEYGLCIYLACAPGRRERNAHGPAPSEATGARSKWAMALAVVFIGGVATGVGVPAETRDEMRARQMAADVLIR</sequence>
<keyword evidence="1" id="KW-1133">Transmembrane helix</keyword>
<proteinExistence type="predicted"/>
<feature type="transmembrane region" description="Helical" evidence="1">
    <location>
        <begin position="64"/>
        <end position="83"/>
    </location>
</feature>
<feature type="transmembrane region" description="Helical" evidence="1">
    <location>
        <begin position="138"/>
        <end position="158"/>
    </location>
</feature>
<name>A0A2U2HIT9_9BURK</name>
<dbReference type="GO" id="GO:0005886">
    <property type="term" value="C:plasma membrane"/>
    <property type="evidence" value="ECO:0007669"/>
    <property type="project" value="TreeGrafter"/>
</dbReference>
<dbReference type="PANTHER" id="PTHR34980">
    <property type="entry name" value="INNER MEMBRANE PROTEIN-RELATED-RELATED"/>
    <property type="match status" value="1"/>
</dbReference>
<dbReference type="InterPro" id="IPR008523">
    <property type="entry name" value="DUF805"/>
</dbReference>
<dbReference type="AlphaFoldDB" id="A0A2U2HIT9"/>
<comment type="caution">
    <text evidence="2">The sequence shown here is derived from an EMBL/GenBank/DDBJ whole genome shotgun (WGS) entry which is preliminary data.</text>
</comment>
<dbReference type="Proteomes" id="UP000241421">
    <property type="component" value="Unassembled WGS sequence"/>
</dbReference>
<keyword evidence="1" id="KW-0812">Transmembrane</keyword>
<evidence type="ECO:0000313" key="3">
    <source>
        <dbReference type="Proteomes" id="UP000241421"/>
    </source>
</evidence>
<organism evidence="2 3">
    <name type="scientific">Massilia glaciei</name>
    <dbReference type="NCBI Taxonomy" id="1524097"/>
    <lineage>
        <taxon>Bacteria</taxon>
        <taxon>Pseudomonadati</taxon>
        <taxon>Pseudomonadota</taxon>
        <taxon>Betaproteobacteria</taxon>
        <taxon>Burkholderiales</taxon>
        <taxon>Oxalobacteraceae</taxon>
        <taxon>Telluria group</taxon>
        <taxon>Massilia</taxon>
    </lineage>
</organism>
<feature type="transmembrane region" description="Helical" evidence="1">
    <location>
        <begin position="95"/>
        <end position="118"/>
    </location>
</feature>
<dbReference type="PANTHER" id="PTHR34980:SF3">
    <property type="entry name" value="BLR8105 PROTEIN"/>
    <property type="match status" value="1"/>
</dbReference>
<dbReference type="EMBL" id="PXWF02000242">
    <property type="protein sequence ID" value="PWF46678.1"/>
    <property type="molecule type" value="Genomic_DNA"/>
</dbReference>
<keyword evidence="3" id="KW-1185">Reference proteome</keyword>